<gene>
    <name evidence="3" type="ORF">OIK40_00850</name>
</gene>
<keyword evidence="1" id="KW-0812">Transmembrane</keyword>
<keyword evidence="3" id="KW-0378">Hydrolase</keyword>
<protein>
    <submittedName>
        <fullName evidence="3">CPBP family intramembrane metalloprotease</fullName>
    </submittedName>
</protein>
<evidence type="ECO:0000259" key="2">
    <source>
        <dbReference type="Pfam" id="PF02517"/>
    </source>
</evidence>
<proteinExistence type="predicted"/>
<dbReference type="GO" id="GO:0008237">
    <property type="term" value="F:metallopeptidase activity"/>
    <property type="evidence" value="ECO:0007669"/>
    <property type="project" value="UniProtKB-KW"/>
</dbReference>
<keyword evidence="1" id="KW-0472">Membrane</keyword>
<sequence>MIRIRPNSSAMFAAIVLAGMLAVTIANIVFFSRESSVVWVLHFASNGWINANLTMFVPMTLLVIGGLVMAWGGQGLSDLGLNAGWALRLLLLLGAGWVAVQLLAAIVALVSGIGLVVHPAWAEHGAGTLVGLLLAMVLGTAPFEDGLFRGYVLPQLYLLMGSRFSGETERLIAALLLCSIIFALWHLPTILLNREVTLVAVAGALAYMFLGGVLLGLLYLRTGRLEVVFAGHALVNAPTLLVETPLPGSLLAGIVGLGAIIAGPMLAGRPWSTRLVRIVPR</sequence>
<keyword evidence="1" id="KW-1133">Transmembrane helix</keyword>
<feature type="transmembrane region" description="Helical" evidence="1">
    <location>
        <begin position="12"/>
        <end position="31"/>
    </location>
</feature>
<dbReference type="RefSeq" id="WP_273675406.1">
    <property type="nucleotide sequence ID" value="NZ_JAQQXQ010000001.1"/>
</dbReference>
<reference evidence="3 4" key="1">
    <citation type="submission" date="2022-10" db="EMBL/GenBank/DDBJ databases">
        <title>Erythrobacter sp. sf7 Genome sequencing.</title>
        <authorList>
            <person name="Park S."/>
        </authorList>
    </citation>
    <scope>NUCLEOTIDE SEQUENCE [LARGE SCALE GENOMIC DNA]</scope>
    <source>
        <strain evidence="4">sf7</strain>
    </source>
</reference>
<feature type="domain" description="CAAX prenyl protease 2/Lysostaphin resistance protein A-like" evidence="2">
    <location>
        <begin position="129"/>
        <end position="237"/>
    </location>
</feature>
<evidence type="ECO:0000313" key="4">
    <source>
        <dbReference type="Proteomes" id="UP001216558"/>
    </source>
</evidence>
<evidence type="ECO:0000256" key="1">
    <source>
        <dbReference type="SAM" id="Phobius"/>
    </source>
</evidence>
<dbReference type="EMBL" id="JAQQXQ010000001">
    <property type="protein sequence ID" value="MDC8753184.1"/>
    <property type="molecule type" value="Genomic_DNA"/>
</dbReference>
<name>A0ABT5JKT1_9SPHN</name>
<dbReference type="Pfam" id="PF02517">
    <property type="entry name" value="Rce1-like"/>
    <property type="match status" value="1"/>
</dbReference>
<organism evidence="3 4">
    <name type="scientific">Erythrobacter fulvus</name>
    <dbReference type="NCBI Taxonomy" id="2987523"/>
    <lineage>
        <taxon>Bacteria</taxon>
        <taxon>Pseudomonadati</taxon>
        <taxon>Pseudomonadota</taxon>
        <taxon>Alphaproteobacteria</taxon>
        <taxon>Sphingomonadales</taxon>
        <taxon>Erythrobacteraceae</taxon>
        <taxon>Erythrobacter/Porphyrobacter group</taxon>
        <taxon>Erythrobacter</taxon>
    </lineage>
</organism>
<evidence type="ECO:0000313" key="3">
    <source>
        <dbReference type="EMBL" id="MDC8753184.1"/>
    </source>
</evidence>
<dbReference type="Proteomes" id="UP001216558">
    <property type="component" value="Unassembled WGS sequence"/>
</dbReference>
<feature type="transmembrane region" description="Helical" evidence="1">
    <location>
        <begin position="248"/>
        <end position="267"/>
    </location>
</feature>
<accession>A0ABT5JKT1</accession>
<feature type="transmembrane region" description="Helical" evidence="1">
    <location>
        <begin position="85"/>
        <end position="117"/>
    </location>
</feature>
<feature type="transmembrane region" description="Helical" evidence="1">
    <location>
        <begin position="171"/>
        <end position="192"/>
    </location>
</feature>
<feature type="transmembrane region" description="Helical" evidence="1">
    <location>
        <begin position="198"/>
        <end position="218"/>
    </location>
</feature>
<comment type="caution">
    <text evidence="3">The sequence shown here is derived from an EMBL/GenBank/DDBJ whole genome shotgun (WGS) entry which is preliminary data.</text>
</comment>
<dbReference type="InterPro" id="IPR003675">
    <property type="entry name" value="Rce1/LyrA-like_dom"/>
</dbReference>
<keyword evidence="4" id="KW-1185">Reference proteome</keyword>
<feature type="transmembrane region" description="Helical" evidence="1">
    <location>
        <begin position="51"/>
        <end position="73"/>
    </location>
</feature>
<keyword evidence="3" id="KW-0482">Metalloprotease</keyword>
<feature type="transmembrane region" description="Helical" evidence="1">
    <location>
        <begin position="129"/>
        <end position="151"/>
    </location>
</feature>
<keyword evidence="3" id="KW-0645">Protease</keyword>